<evidence type="ECO:0000256" key="4">
    <source>
        <dbReference type="ARBA" id="ARBA00022801"/>
    </source>
</evidence>
<keyword evidence="10" id="KW-0645">Protease</keyword>
<dbReference type="InterPro" id="IPR050925">
    <property type="entry name" value="Rhomboid_protease_S54"/>
</dbReference>
<dbReference type="Pfam" id="PF01694">
    <property type="entry name" value="Rhomboid"/>
    <property type="match status" value="1"/>
</dbReference>
<keyword evidence="6 7" id="KW-0472">Membrane</keyword>
<comment type="similarity">
    <text evidence="2">Belongs to the peptidase S54 family.</text>
</comment>
<keyword evidence="3 7" id="KW-0812">Transmembrane</keyword>
<feature type="transmembrane region" description="Helical" evidence="7">
    <location>
        <begin position="210"/>
        <end position="228"/>
    </location>
</feature>
<dbReference type="InterPro" id="IPR022764">
    <property type="entry name" value="Peptidase_S54_rhomboid_dom"/>
</dbReference>
<evidence type="ECO:0000256" key="5">
    <source>
        <dbReference type="ARBA" id="ARBA00022989"/>
    </source>
</evidence>
<dbReference type="Pfam" id="PF12122">
    <property type="entry name" value="Rhomboid_N"/>
    <property type="match status" value="1"/>
</dbReference>
<dbReference type="EMBL" id="JBHUFP010000001">
    <property type="protein sequence ID" value="MFD1804875.1"/>
    <property type="molecule type" value="Genomic_DNA"/>
</dbReference>
<evidence type="ECO:0000313" key="10">
    <source>
        <dbReference type="EMBL" id="MFD1804875.1"/>
    </source>
</evidence>
<evidence type="ECO:0000259" key="9">
    <source>
        <dbReference type="Pfam" id="PF12122"/>
    </source>
</evidence>
<keyword evidence="11" id="KW-1185">Reference proteome</keyword>
<dbReference type="GO" id="GO:0008233">
    <property type="term" value="F:peptidase activity"/>
    <property type="evidence" value="ECO:0007669"/>
    <property type="project" value="UniProtKB-KW"/>
</dbReference>
<dbReference type="Gene3D" id="1.20.1540.10">
    <property type="entry name" value="Rhomboid-like"/>
    <property type="match status" value="1"/>
</dbReference>
<dbReference type="EC" id="3.4.21.105" evidence="10"/>
<reference evidence="11" key="1">
    <citation type="journal article" date="2019" name="Int. J. Syst. Evol. Microbiol.">
        <title>The Global Catalogue of Microorganisms (GCM) 10K type strain sequencing project: providing services to taxonomists for standard genome sequencing and annotation.</title>
        <authorList>
            <consortium name="The Broad Institute Genomics Platform"/>
            <consortium name="The Broad Institute Genome Sequencing Center for Infectious Disease"/>
            <person name="Wu L."/>
            <person name="Ma J."/>
        </authorList>
    </citation>
    <scope>NUCLEOTIDE SEQUENCE [LARGE SCALE GENOMIC DNA]</scope>
    <source>
        <strain evidence="11">CCM 7950</strain>
    </source>
</reference>
<organism evidence="10 11">
    <name type="scientific">Pasteurella oralis</name>
    <dbReference type="NCBI Taxonomy" id="1071947"/>
    <lineage>
        <taxon>Bacteria</taxon>
        <taxon>Pseudomonadati</taxon>
        <taxon>Pseudomonadota</taxon>
        <taxon>Gammaproteobacteria</taxon>
        <taxon>Pasteurellales</taxon>
        <taxon>Pasteurellaceae</taxon>
        <taxon>Pasteurella</taxon>
    </lineage>
</organism>
<evidence type="ECO:0000256" key="7">
    <source>
        <dbReference type="SAM" id="Phobius"/>
    </source>
</evidence>
<evidence type="ECO:0000259" key="8">
    <source>
        <dbReference type="Pfam" id="PF01694"/>
    </source>
</evidence>
<evidence type="ECO:0000256" key="3">
    <source>
        <dbReference type="ARBA" id="ARBA00022692"/>
    </source>
</evidence>
<feature type="transmembrane region" description="Helical" evidence="7">
    <location>
        <begin position="111"/>
        <end position="130"/>
    </location>
</feature>
<dbReference type="PANTHER" id="PTHR43731:SF14">
    <property type="entry name" value="PRESENILIN-ASSOCIATED RHOMBOID-LIKE PROTEIN, MITOCHONDRIAL"/>
    <property type="match status" value="1"/>
</dbReference>
<comment type="caution">
    <text evidence="10">The sequence shown here is derived from an EMBL/GenBank/DDBJ whole genome shotgun (WGS) entry which is preliminary data.</text>
</comment>
<keyword evidence="5 7" id="KW-1133">Transmembrane helix</keyword>
<protein>
    <submittedName>
        <fullName evidence="10">Rhomboid family intramembrane serine protease</fullName>
        <ecNumber evidence="10">3.4.21.105</ecNumber>
    </submittedName>
</protein>
<evidence type="ECO:0000256" key="6">
    <source>
        <dbReference type="ARBA" id="ARBA00023136"/>
    </source>
</evidence>
<feature type="domain" description="Peptidase S54 GlpG peptidase N-terminal" evidence="9">
    <location>
        <begin position="10"/>
        <end position="84"/>
    </location>
</feature>
<proteinExistence type="inferred from homology"/>
<dbReference type="SUPFAM" id="SSF144091">
    <property type="entry name" value="Rhomboid-like"/>
    <property type="match status" value="1"/>
</dbReference>
<sequence>MQYLFGSEISLLAFRFRDYIRAQFSVEVELREVQDQKGKRIDIFVDENSPHLQAILAEKEQFLVQPFDKKYEQASWTSGDTQSSHYSLKAFLNQSGLKLSKLKRLLQTSKLTFFITFLCLIISFFQFIGYEQVILEWMHYPENSPQYQQIWRYLSHTFVHLSLTHITFNLVWWWLFGHTIEHHFGTVKLCQIFLIAALLTGFAQNIASGPYFFGLSGVVYAVLGYVFIFDKFGSKHYFNLPAGFSMILILGIITGFISPIFGVEMGNTAHISGLIIGMLLAWLTLKRTAKR</sequence>
<comment type="subcellular location">
    <subcellularLocation>
        <location evidence="1">Membrane</location>
        <topology evidence="1">Multi-pass membrane protein</topology>
    </subcellularLocation>
</comment>
<feature type="transmembrane region" description="Helical" evidence="7">
    <location>
        <begin position="240"/>
        <end position="261"/>
    </location>
</feature>
<feature type="transmembrane region" description="Helical" evidence="7">
    <location>
        <begin position="267"/>
        <end position="285"/>
    </location>
</feature>
<evidence type="ECO:0000256" key="2">
    <source>
        <dbReference type="ARBA" id="ARBA00009045"/>
    </source>
</evidence>
<name>A0ABW4NRE1_9PAST</name>
<dbReference type="RefSeq" id="WP_379094982.1">
    <property type="nucleotide sequence ID" value="NZ_JBHUFP010000001.1"/>
</dbReference>
<feature type="transmembrane region" description="Helical" evidence="7">
    <location>
        <begin position="187"/>
        <end position="204"/>
    </location>
</feature>
<feature type="transmembrane region" description="Helical" evidence="7">
    <location>
        <begin position="150"/>
        <end position="175"/>
    </location>
</feature>
<evidence type="ECO:0000256" key="1">
    <source>
        <dbReference type="ARBA" id="ARBA00004141"/>
    </source>
</evidence>
<keyword evidence="4 10" id="KW-0378">Hydrolase</keyword>
<dbReference type="Proteomes" id="UP001597420">
    <property type="component" value="Unassembled WGS sequence"/>
</dbReference>
<accession>A0ABW4NRE1</accession>
<gene>
    <name evidence="10" type="ORF">ACFSAV_00535</name>
</gene>
<evidence type="ECO:0000313" key="11">
    <source>
        <dbReference type="Proteomes" id="UP001597420"/>
    </source>
</evidence>
<feature type="domain" description="Peptidase S54 rhomboid" evidence="8">
    <location>
        <begin position="148"/>
        <end position="286"/>
    </location>
</feature>
<dbReference type="InterPro" id="IPR022732">
    <property type="entry name" value="Peptidase_S54_GlpG_N"/>
</dbReference>
<dbReference type="GO" id="GO:0006508">
    <property type="term" value="P:proteolysis"/>
    <property type="evidence" value="ECO:0007669"/>
    <property type="project" value="UniProtKB-KW"/>
</dbReference>
<dbReference type="PANTHER" id="PTHR43731">
    <property type="entry name" value="RHOMBOID PROTEASE"/>
    <property type="match status" value="1"/>
</dbReference>
<dbReference type="InterPro" id="IPR035952">
    <property type="entry name" value="Rhomboid-like_sf"/>
</dbReference>